<name>A0A9K3GL60_9EUKA</name>
<sequence length="312" mass="34812">PLLTLDDLLDTRDGCIWLEEINVTHPEPGRFSQTYLYPGTVLNTEDGCICTLERGGQSNTHTATATNTGSVSVMPVLRRGESTPLPVRDLKRGVAIGSHSYHVTWDRVYLISTPVMWQYQIDTGVWTMHPSDSAAVSGPSSRGVLFRLGGRLVVYTENNETWLYHTDTHEWERHTGKGPDTSGFAADPIVIGNSLWVLKSGYSRGEFIVDQVAGTFTVEGGWVLQPSVTMPRDFFDTSPMQLGTLSVLSHNLQDGVVGVSVYNSVSLEWTRLFNTDFKWTTLVQLGYGCYLVGCLERYFLLHLDEDTIREQI</sequence>
<feature type="non-terminal residue" evidence="1">
    <location>
        <position position="1"/>
    </location>
</feature>
<organism evidence="1 2">
    <name type="scientific">Kipferlia bialata</name>
    <dbReference type="NCBI Taxonomy" id="797122"/>
    <lineage>
        <taxon>Eukaryota</taxon>
        <taxon>Metamonada</taxon>
        <taxon>Carpediemonas-like organisms</taxon>
        <taxon>Kipferlia</taxon>
    </lineage>
</organism>
<evidence type="ECO:0000313" key="1">
    <source>
        <dbReference type="EMBL" id="GIQ86280.1"/>
    </source>
</evidence>
<dbReference type="InterPro" id="IPR015915">
    <property type="entry name" value="Kelch-typ_b-propeller"/>
</dbReference>
<comment type="caution">
    <text evidence="1">The sequence shown here is derived from an EMBL/GenBank/DDBJ whole genome shotgun (WGS) entry which is preliminary data.</text>
</comment>
<accession>A0A9K3GL60</accession>
<proteinExistence type="predicted"/>
<evidence type="ECO:0000313" key="2">
    <source>
        <dbReference type="Proteomes" id="UP000265618"/>
    </source>
</evidence>
<protein>
    <submittedName>
        <fullName evidence="1">Uncharacterized protein</fullName>
    </submittedName>
</protein>
<gene>
    <name evidence="1" type="ORF">KIPB_008106</name>
</gene>
<dbReference type="AlphaFoldDB" id="A0A9K3GL60"/>
<dbReference type="SUPFAM" id="SSF117281">
    <property type="entry name" value="Kelch motif"/>
    <property type="match status" value="1"/>
</dbReference>
<keyword evidence="2" id="KW-1185">Reference proteome</keyword>
<dbReference type="Proteomes" id="UP000265618">
    <property type="component" value="Unassembled WGS sequence"/>
</dbReference>
<dbReference type="EMBL" id="BDIP01002428">
    <property type="protein sequence ID" value="GIQ86280.1"/>
    <property type="molecule type" value="Genomic_DNA"/>
</dbReference>
<dbReference type="Gene3D" id="2.120.10.80">
    <property type="entry name" value="Kelch-type beta propeller"/>
    <property type="match status" value="1"/>
</dbReference>
<reference evidence="1 2" key="1">
    <citation type="journal article" date="2018" name="PLoS ONE">
        <title>The draft genome of Kipferlia bialata reveals reductive genome evolution in fornicate parasites.</title>
        <authorList>
            <person name="Tanifuji G."/>
            <person name="Takabayashi S."/>
            <person name="Kume K."/>
            <person name="Takagi M."/>
            <person name="Nakayama T."/>
            <person name="Kamikawa R."/>
            <person name="Inagaki Y."/>
            <person name="Hashimoto T."/>
        </authorList>
    </citation>
    <scope>NUCLEOTIDE SEQUENCE [LARGE SCALE GENOMIC DNA]</scope>
    <source>
        <strain evidence="1">NY0173</strain>
    </source>
</reference>